<reference evidence="1 2" key="1">
    <citation type="submission" date="2020-04" db="EMBL/GenBank/DDBJ databases">
        <authorList>
            <person name="De Canck E."/>
        </authorList>
    </citation>
    <scope>NUCLEOTIDE SEQUENCE [LARGE SCALE GENOMIC DNA]</scope>
    <source>
        <strain evidence="1 2">LMG 29542</strain>
    </source>
</reference>
<dbReference type="RefSeq" id="WP_175227617.1">
    <property type="nucleotide sequence ID" value="NZ_CADIKH010000014.1"/>
</dbReference>
<dbReference type="EMBL" id="CADIKH010000014">
    <property type="protein sequence ID" value="CAB3758647.1"/>
    <property type="molecule type" value="Genomic_DNA"/>
</dbReference>
<keyword evidence="2" id="KW-1185">Reference proteome</keyword>
<name>A0A6J5DYA5_9BURK</name>
<protein>
    <submittedName>
        <fullName evidence="1">Uncharacterized protein</fullName>
    </submittedName>
</protein>
<evidence type="ECO:0000313" key="2">
    <source>
        <dbReference type="Proteomes" id="UP000494363"/>
    </source>
</evidence>
<evidence type="ECO:0000313" key="1">
    <source>
        <dbReference type="EMBL" id="CAB3758647.1"/>
    </source>
</evidence>
<gene>
    <name evidence="1" type="ORF">LMG29542_03395</name>
</gene>
<dbReference type="AlphaFoldDB" id="A0A6J5DYA5"/>
<organism evidence="1 2">
    <name type="scientific">Paraburkholderia humisilvae</name>
    <dbReference type="NCBI Taxonomy" id="627669"/>
    <lineage>
        <taxon>Bacteria</taxon>
        <taxon>Pseudomonadati</taxon>
        <taxon>Pseudomonadota</taxon>
        <taxon>Betaproteobacteria</taxon>
        <taxon>Burkholderiales</taxon>
        <taxon>Burkholderiaceae</taxon>
        <taxon>Paraburkholderia</taxon>
    </lineage>
</organism>
<proteinExistence type="predicted"/>
<sequence length="141" mass="15455">MTTPLQPCRCAVCGEVTGNDPTVDACPSCLLLMRQERETEPQHSAAVREWGRELMSMQPSLEAAGLTPLQASSVLSGIRTILTVDNLDWHLPRVRGFGLNVEQNGALITLLVHIRALPQFDQMVNARRAADLEAKRKGAQP</sequence>
<accession>A0A6J5DYA5</accession>
<dbReference type="Proteomes" id="UP000494363">
    <property type="component" value="Unassembled WGS sequence"/>
</dbReference>